<feature type="domain" description="RING-type" evidence="11">
    <location>
        <begin position="69"/>
        <end position="110"/>
    </location>
</feature>
<feature type="region of interest" description="Disordered" evidence="9">
    <location>
        <begin position="165"/>
        <end position="194"/>
    </location>
</feature>
<feature type="region of interest" description="Disordered" evidence="9">
    <location>
        <begin position="218"/>
        <end position="298"/>
    </location>
</feature>
<evidence type="ECO:0000256" key="7">
    <source>
        <dbReference type="ARBA" id="ARBA00023136"/>
    </source>
</evidence>
<feature type="transmembrane region" description="Helical" evidence="10">
    <location>
        <begin position="6"/>
        <end position="23"/>
    </location>
</feature>
<comment type="subcellular location">
    <subcellularLocation>
        <location evidence="1">Membrane</location>
    </subcellularLocation>
</comment>
<dbReference type="InterPro" id="IPR013083">
    <property type="entry name" value="Znf_RING/FYVE/PHD"/>
</dbReference>
<dbReference type="GO" id="GO:0016020">
    <property type="term" value="C:membrane"/>
    <property type="evidence" value="ECO:0007669"/>
    <property type="project" value="UniProtKB-SubCell"/>
</dbReference>
<keyword evidence="13" id="KW-1185">Reference proteome</keyword>
<dbReference type="SUPFAM" id="SSF57850">
    <property type="entry name" value="RING/U-box"/>
    <property type="match status" value="1"/>
</dbReference>
<evidence type="ECO:0000313" key="12">
    <source>
        <dbReference type="EMBL" id="KAG8232113.1"/>
    </source>
</evidence>
<evidence type="ECO:0000256" key="9">
    <source>
        <dbReference type="SAM" id="MobiDB-lite"/>
    </source>
</evidence>
<keyword evidence="3" id="KW-0479">Metal-binding</keyword>
<dbReference type="Gene3D" id="3.30.40.10">
    <property type="entry name" value="Zinc/RING finger domain, C3HC4 (zinc finger)"/>
    <property type="match status" value="1"/>
</dbReference>
<evidence type="ECO:0000259" key="11">
    <source>
        <dbReference type="PROSITE" id="PS50089"/>
    </source>
</evidence>
<evidence type="ECO:0000256" key="8">
    <source>
        <dbReference type="PROSITE-ProRule" id="PRU00175"/>
    </source>
</evidence>
<feature type="compositionally biased region" description="Basic and acidic residues" evidence="9">
    <location>
        <begin position="228"/>
        <end position="244"/>
    </location>
</feature>
<proteinExistence type="predicted"/>
<evidence type="ECO:0000256" key="1">
    <source>
        <dbReference type="ARBA" id="ARBA00004370"/>
    </source>
</evidence>
<dbReference type="Proteomes" id="UP000792457">
    <property type="component" value="Unassembled WGS sequence"/>
</dbReference>
<organism evidence="12 13">
    <name type="scientific">Ladona fulva</name>
    <name type="common">Scarce chaser dragonfly</name>
    <name type="synonym">Libellula fulva</name>
    <dbReference type="NCBI Taxonomy" id="123851"/>
    <lineage>
        <taxon>Eukaryota</taxon>
        <taxon>Metazoa</taxon>
        <taxon>Ecdysozoa</taxon>
        <taxon>Arthropoda</taxon>
        <taxon>Hexapoda</taxon>
        <taxon>Insecta</taxon>
        <taxon>Pterygota</taxon>
        <taxon>Palaeoptera</taxon>
        <taxon>Odonata</taxon>
        <taxon>Epiprocta</taxon>
        <taxon>Anisoptera</taxon>
        <taxon>Libelluloidea</taxon>
        <taxon>Libellulidae</taxon>
        <taxon>Ladona</taxon>
    </lineage>
</organism>
<dbReference type="InterPro" id="IPR001841">
    <property type="entry name" value="Znf_RING"/>
</dbReference>
<dbReference type="PANTHER" id="PTHR46539:SF23">
    <property type="entry name" value="RING-TYPE DOMAIN-CONTAINING PROTEIN"/>
    <property type="match status" value="1"/>
</dbReference>
<reference evidence="12" key="2">
    <citation type="submission" date="2017-10" db="EMBL/GenBank/DDBJ databases">
        <title>Ladona fulva Genome sequencing and assembly.</title>
        <authorList>
            <person name="Murali S."/>
            <person name="Richards S."/>
            <person name="Bandaranaike D."/>
            <person name="Bellair M."/>
            <person name="Blankenburg K."/>
            <person name="Chao H."/>
            <person name="Dinh H."/>
            <person name="Doddapaneni H."/>
            <person name="Dugan-Rocha S."/>
            <person name="Elkadiri S."/>
            <person name="Gnanaolivu R."/>
            <person name="Hernandez B."/>
            <person name="Skinner E."/>
            <person name="Javaid M."/>
            <person name="Lee S."/>
            <person name="Li M."/>
            <person name="Ming W."/>
            <person name="Munidasa M."/>
            <person name="Muniz J."/>
            <person name="Nguyen L."/>
            <person name="Hughes D."/>
            <person name="Osuji N."/>
            <person name="Pu L.-L."/>
            <person name="Puazo M."/>
            <person name="Qu C."/>
            <person name="Quiroz J."/>
            <person name="Raj R."/>
            <person name="Weissenberger G."/>
            <person name="Xin Y."/>
            <person name="Zou X."/>
            <person name="Han Y."/>
            <person name="Worley K."/>
            <person name="Muzny D."/>
            <person name="Gibbs R."/>
        </authorList>
    </citation>
    <scope>NUCLEOTIDE SEQUENCE</scope>
    <source>
        <strain evidence="12">Sampled in the wild</strain>
    </source>
</reference>
<dbReference type="OrthoDB" id="5357315at2759"/>
<keyword evidence="6 10" id="KW-1133">Transmembrane helix</keyword>
<evidence type="ECO:0000256" key="6">
    <source>
        <dbReference type="ARBA" id="ARBA00022989"/>
    </source>
</evidence>
<feature type="compositionally biased region" description="Low complexity" evidence="9">
    <location>
        <begin position="171"/>
        <end position="182"/>
    </location>
</feature>
<evidence type="ECO:0000256" key="3">
    <source>
        <dbReference type="ARBA" id="ARBA00022723"/>
    </source>
</evidence>
<protein>
    <recommendedName>
        <fullName evidence="11">RING-type domain-containing protein</fullName>
    </recommendedName>
</protein>
<comment type="caution">
    <text evidence="12">The sequence shown here is derived from an EMBL/GenBank/DDBJ whole genome shotgun (WGS) entry which is preliminary data.</text>
</comment>
<gene>
    <name evidence="12" type="ORF">J437_LFUL011656</name>
</gene>
<sequence length="298" mass="33065">MFVSISFIVLMIISLAWLVFYYIQRFRYIHAKDRLAKRLCNAAKKALSKIPTKHIKSDDKEMQGDGECCAVCIEPYKISDVIRILPCKHEFHKSCIDPWLLEHRTCPMCKMDILKYYGFTFTGSQESILHIDMDDAVLASSESHDQPSPALVVVGTAGMISDMTRGQSNAVESSHSVSEEQVPPGDAVSCRAPSPDEFTPTLGLGPCTLMVVSELDPVPSNSLTSPEKSSKSSNKDDLLQKEEDSSSCERISLDSEKFPITTLVKDSENELEATPVDCSESCELPDCERGDGSERRQQ</sequence>
<dbReference type="FunFam" id="3.30.40.10:FF:000009">
    <property type="entry name" value="E3 ubiquitin-protein ligase RNF130"/>
    <property type="match status" value="1"/>
</dbReference>
<evidence type="ECO:0000256" key="4">
    <source>
        <dbReference type="ARBA" id="ARBA00022771"/>
    </source>
</evidence>
<evidence type="ECO:0000256" key="5">
    <source>
        <dbReference type="ARBA" id="ARBA00022833"/>
    </source>
</evidence>
<dbReference type="CDD" id="cd16668">
    <property type="entry name" value="RING-H2_RNF130-like"/>
    <property type="match status" value="1"/>
</dbReference>
<evidence type="ECO:0000256" key="2">
    <source>
        <dbReference type="ARBA" id="ARBA00022692"/>
    </source>
</evidence>
<name>A0A8K0P4K9_LADFU</name>
<dbReference type="GO" id="GO:0008270">
    <property type="term" value="F:zinc ion binding"/>
    <property type="evidence" value="ECO:0007669"/>
    <property type="project" value="UniProtKB-KW"/>
</dbReference>
<dbReference type="PANTHER" id="PTHR46539">
    <property type="entry name" value="E3 UBIQUITIN-PROTEIN LIGASE ATL42"/>
    <property type="match status" value="1"/>
</dbReference>
<keyword evidence="4 8" id="KW-0863">Zinc-finger</keyword>
<dbReference type="EMBL" id="KZ308594">
    <property type="protein sequence ID" value="KAG8232113.1"/>
    <property type="molecule type" value="Genomic_DNA"/>
</dbReference>
<accession>A0A8K0P4K9</accession>
<dbReference type="PROSITE" id="PS50089">
    <property type="entry name" value="ZF_RING_2"/>
    <property type="match status" value="1"/>
</dbReference>
<dbReference type="Pfam" id="PF13639">
    <property type="entry name" value="zf-RING_2"/>
    <property type="match status" value="1"/>
</dbReference>
<dbReference type="SMART" id="SM00184">
    <property type="entry name" value="RING"/>
    <property type="match status" value="1"/>
</dbReference>
<keyword evidence="7 10" id="KW-0472">Membrane</keyword>
<keyword evidence="5" id="KW-0862">Zinc</keyword>
<evidence type="ECO:0000313" key="13">
    <source>
        <dbReference type="Proteomes" id="UP000792457"/>
    </source>
</evidence>
<dbReference type="AlphaFoldDB" id="A0A8K0P4K9"/>
<reference evidence="12" key="1">
    <citation type="submission" date="2013-04" db="EMBL/GenBank/DDBJ databases">
        <authorList>
            <person name="Qu J."/>
            <person name="Murali S.C."/>
            <person name="Bandaranaike D."/>
            <person name="Bellair M."/>
            <person name="Blankenburg K."/>
            <person name="Chao H."/>
            <person name="Dinh H."/>
            <person name="Doddapaneni H."/>
            <person name="Downs B."/>
            <person name="Dugan-Rocha S."/>
            <person name="Elkadiri S."/>
            <person name="Gnanaolivu R.D."/>
            <person name="Hernandez B."/>
            <person name="Javaid M."/>
            <person name="Jayaseelan J.C."/>
            <person name="Lee S."/>
            <person name="Li M."/>
            <person name="Ming W."/>
            <person name="Munidasa M."/>
            <person name="Muniz J."/>
            <person name="Nguyen L."/>
            <person name="Ongeri F."/>
            <person name="Osuji N."/>
            <person name="Pu L.-L."/>
            <person name="Puazo M."/>
            <person name="Qu C."/>
            <person name="Quiroz J."/>
            <person name="Raj R."/>
            <person name="Weissenberger G."/>
            <person name="Xin Y."/>
            <person name="Zou X."/>
            <person name="Han Y."/>
            <person name="Richards S."/>
            <person name="Worley K."/>
            <person name="Muzny D."/>
            <person name="Gibbs R."/>
        </authorList>
    </citation>
    <scope>NUCLEOTIDE SEQUENCE</scope>
    <source>
        <strain evidence="12">Sampled in the wild</strain>
    </source>
</reference>
<evidence type="ECO:0000256" key="10">
    <source>
        <dbReference type="SAM" id="Phobius"/>
    </source>
</evidence>
<feature type="compositionally biased region" description="Basic and acidic residues" evidence="9">
    <location>
        <begin position="286"/>
        <end position="298"/>
    </location>
</feature>
<keyword evidence="2 10" id="KW-0812">Transmembrane</keyword>